<dbReference type="Pfam" id="PF10091">
    <property type="entry name" value="Glycoamylase"/>
    <property type="match status" value="1"/>
</dbReference>
<evidence type="ECO:0000313" key="3">
    <source>
        <dbReference type="Proteomes" id="UP000061489"/>
    </source>
</evidence>
<accession>W5YLP7</accession>
<dbReference type="HOGENOM" id="CLU_1784571_0_0_6"/>
<dbReference type="InterPro" id="IPR019282">
    <property type="entry name" value="Glycoamylase-like_cons_dom"/>
</dbReference>
<protein>
    <recommendedName>
        <fullName evidence="1">Glycoamylase-like domain-containing protein</fullName>
    </recommendedName>
</protein>
<dbReference type="STRING" id="1420916.AU14_02120"/>
<feature type="domain" description="Glycoamylase-like" evidence="1">
    <location>
        <begin position="26"/>
        <end position="143"/>
    </location>
</feature>
<organism evidence="2 3">
    <name type="scientific">Marinobacter similis</name>
    <dbReference type="NCBI Taxonomy" id="1420916"/>
    <lineage>
        <taxon>Bacteria</taxon>
        <taxon>Pseudomonadati</taxon>
        <taxon>Pseudomonadota</taxon>
        <taxon>Gammaproteobacteria</taxon>
        <taxon>Pseudomonadales</taxon>
        <taxon>Marinobacteraceae</taxon>
        <taxon>Marinobacter</taxon>
    </lineage>
</organism>
<keyword evidence="3" id="KW-1185">Reference proteome</keyword>
<reference evidence="2 3" key="1">
    <citation type="journal article" date="2014" name="Genome Announc.">
        <title>Draft Genome Sequences of Marinobacter similis A3d10T and Marinobacter salarius R9SW1T.</title>
        <authorList>
            <person name="Ivanova E.P."/>
            <person name="Ng H.J."/>
            <person name="Webb H.K."/>
            <person name="Feng G."/>
            <person name="Oshima K."/>
            <person name="Hattori M."/>
            <person name="Ohkuma M."/>
            <person name="Sergeev A.F."/>
            <person name="Mikhailov V.V."/>
            <person name="Crawford R.J."/>
            <person name="Sawabe T."/>
        </authorList>
    </citation>
    <scope>NUCLEOTIDE SEQUENCE [LARGE SCALE GENOMIC DNA]</scope>
    <source>
        <strain evidence="2 3">A3d10</strain>
    </source>
</reference>
<evidence type="ECO:0000259" key="1">
    <source>
        <dbReference type="Pfam" id="PF10091"/>
    </source>
</evidence>
<dbReference type="Proteomes" id="UP000061489">
    <property type="component" value="Chromosome"/>
</dbReference>
<name>W5YLP7_9GAMM</name>
<gene>
    <name evidence="2" type="ORF">AU14_02120</name>
</gene>
<dbReference type="KEGG" id="msx:AU14_02120"/>
<dbReference type="EMBL" id="CP007151">
    <property type="protein sequence ID" value="AHI29950.1"/>
    <property type="molecule type" value="Genomic_DNA"/>
</dbReference>
<sequence length="145" mass="16590">MFEYLMPQLMMREPATTLLGQSGRIAIDHQIRYAGKHGLPWGISECGYSLLDGAQNYAYHAFGAPELSLRSNKGAEDWVITPYATFLALLWRPQAAFDNLKRLEKMGMLGRYGFFEAVDFTERRVEVGRTYSIVRSYMAHHHACH</sequence>
<proteinExistence type="predicted"/>
<evidence type="ECO:0000313" key="2">
    <source>
        <dbReference type="EMBL" id="AHI29950.1"/>
    </source>
</evidence>
<dbReference type="AlphaFoldDB" id="W5YLP7"/>
<dbReference type="Gene3D" id="1.50.10.140">
    <property type="match status" value="1"/>
</dbReference>